<dbReference type="InterPro" id="IPR029071">
    <property type="entry name" value="Ubiquitin-like_domsf"/>
</dbReference>
<dbReference type="InterPro" id="IPR000159">
    <property type="entry name" value="RA_dom"/>
</dbReference>
<dbReference type="SUPFAM" id="SSF54236">
    <property type="entry name" value="Ubiquitin-like"/>
    <property type="match status" value="2"/>
</dbReference>
<evidence type="ECO:0000313" key="4">
    <source>
        <dbReference type="Proteomes" id="UP000594454"/>
    </source>
</evidence>
<evidence type="ECO:0000256" key="1">
    <source>
        <dbReference type="SAM" id="MobiDB-lite"/>
    </source>
</evidence>
<name>A0A7R8UTG7_HERIL</name>
<proteinExistence type="predicted"/>
<dbReference type="EMBL" id="LR899011">
    <property type="protein sequence ID" value="CAD7085658.1"/>
    <property type="molecule type" value="Genomic_DNA"/>
</dbReference>
<feature type="domain" description="Ras-associating" evidence="2">
    <location>
        <begin position="177"/>
        <end position="269"/>
    </location>
</feature>
<sequence>MVIGQTEVTGGVFCGRNANANGFLQSLLMLKHVQISPMRNRSDSVSLRSTTSCASSLCGSPEPDITRTASRASSYSSLNDALPQTTIKVYTSCLKIDVEYKTLGIQWDTTSKEVVTQLLRRLKMRHRDPRLFYMSMEVTVRRAGIKTVLVLDEEARPAILQACHPKGDSRFCLQLRPGGLIRVHTSALQPTSQYKSLVISQETTADELLSLLLSCFNSSEPVEQFSIYEVCPGQEYQRKLHPDDLPLRAQIERIKRGETCHFLVRRNPNYPRRRQLLPPITEKTASTPSIHSHISLNSLDSDTRTICEEDPQQQNKPKSHTDKDNNNSNKSTTTTICNKCRNNFKSCEFCNKNPSTILNSSLDAYNPVYNVREIRTVNHSFSPLGSDKKILDVEQFSRQQMKSNGVVYTKRYSACDYTGKMAATLAAEAVNNNPAKGLGHYVYI</sequence>
<protein>
    <recommendedName>
        <fullName evidence="2">Ras-associating domain-containing protein</fullName>
    </recommendedName>
</protein>
<dbReference type="CDD" id="cd17043">
    <property type="entry name" value="RA"/>
    <property type="match status" value="1"/>
</dbReference>
<dbReference type="PANTHER" id="PTHR21298:SF2">
    <property type="entry name" value="GH01721P"/>
    <property type="match status" value="1"/>
</dbReference>
<dbReference type="GO" id="GO:0045743">
    <property type="term" value="P:positive regulation of fibroblast growth factor receptor signaling pathway"/>
    <property type="evidence" value="ECO:0007669"/>
    <property type="project" value="TreeGrafter"/>
</dbReference>
<feature type="region of interest" description="Disordered" evidence="1">
    <location>
        <begin position="273"/>
        <end position="295"/>
    </location>
</feature>
<dbReference type="FunFam" id="3.10.20.90:FF:000417">
    <property type="entry name" value="GD22628"/>
    <property type="match status" value="1"/>
</dbReference>
<feature type="compositionally biased region" description="Polar residues" evidence="1">
    <location>
        <begin position="283"/>
        <end position="295"/>
    </location>
</feature>
<reference evidence="3 4" key="1">
    <citation type="submission" date="2020-11" db="EMBL/GenBank/DDBJ databases">
        <authorList>
            <person name="Wallbank WR R."/>
            <person name="Pardo Diaz C."/>
            <person name="Kozak K."/>
            <person name="Martin S."/>
            <person name="Jiggins C."/>
            <person name="Moest M."/>
            <person name="Warren A I."/>
            <person name="Generalovic N T."/>
            <person name="Byers J.R.P. K."/>
            <person name="Montejo-Kovacevich G."/>
            <person name="Yen C E."/>
        </authorList>
    </citation>
    <scope>NUCLEOTIDE SEQUENCE [LARGE SCALE GENOMIC DNA]</scope>
</reference>
<dbReference type="PROSITE" id="PS50200">
    <property type="entry name" value="RA"/>
    <property type="match status" value="2"/>
</dbReference>
<dbReference type="GO" id="GO:0007165">
    <property type="term" value="P:signal transduction"/>
    <property type="evidence" value="ECO:0007669"/>
    <property type="project" value="InterPro"/>
</dbReference>
<dbReference type="AlphaFoldDB" id="A0A7R8UTG7"/>
<dbReference type="FunFam" id="3.10.20.90:FF:000295">
    <property type="entry name" value="AGAP008705-PA"/>
    <property type="match status" value="1"/>
</dbReference>
<evidence type="ECO:0000259" key="2">
    <source>
        <dbReference type="PROSITE" id="PS50200"/>
    </source>
</evidence>
<dbReference type="Pfam" id="PF00788">
    <property type="entry name" value="RA"/>
    <property type="match status" value="2"/>
</dbReference>
<feature type="domain" description="Ras-associating" evidence="2">
    <location>
        <begin position="83"/>
        <end position="176"/>
    </location>
</feature>
<evidence type="ECO:0000313" key="3">
    <source>
        <dbReference type="EMBL" id="CAD7085658.1"/>
    </source>
</evidence>
<accession>A0A7R8UTG7</accession>
<dbReference type="PANTHER" id="PTHR21298">
    <property type="entry name" value="GH01721P"/>
    <property type="match status" value="1"/>
</dbReference>
<dbReference type="FunCoup" id="A0A7R8UTG7">
    <property type="interactions" value="1"/>
</dbReference>
<dbReference type="OrthoDB" id="3908708at2759"/>
<dbReference type="SMART" id="SM00314">
    <property type="entry name" value="RA"/>
    <property type="match status" value="2"/>
</dbReference>
<dbReference type="Proteomes" id="UP000594454">
    <property type="component" value="Chromosome 3"/>
</dbReference>
<dbReference type="Gene3D" id="3.10.20.90">
    <property type="entry name" value="Phosphatidylinositol 3-kinase Catalytic Subunit, Chain A, domain 1"/>
    <property type="match status" value="2"/>
</dbReference>
<keyword evidence="4" id="KW-1185">Reference proteome</keyword>
<feature type="region of interest" description="Disordered" evidence="1">
    <location>
        <begin position="308"/>
        <end position="332"/>
    </location>
</feature>
<organism evidence="3 4">
    <name type="scientific">Hermetia illucens</name>
    <name type="common">Black soldier fly</name>
    <dbReference type="NCBI Taxonomy" id="343691"/>
    <lineage>
        <taxon>Eukaryota</taxon>
        <taxon>Metazoa</taxon>
        <taxon>Ecdysozoa</taxon>
        <taxon>Arthropoda</taxon>
        <taxon>Hexapoda</taxon>
        <taxon>Insecta</taxon>
        <taxon>Pterygota</taxon>
        <taxon>Neoptera</taxon>
        <taxon>Endopterygota</taxon>
        <taxon>Diptera</taxon>
        <taxon>Brachycera</taxon>
        <taxon>Stratiomyomorpha</taxon>
        <taxon>Stratiomyidae</taxon>
        <taxon>Hermetiinae</taxon>
        <taxon>Hermetia</taxon>
    </lineage>
</organism>
<gene>
    <name evidence="3" type="ORF">HERILL_LOCUS8486</name>
</gene>
<dbReference type="GO" id="GO:0045742">
    <property type="term" value="P:positive regulation of epidermal growth factor receptor signaling pathway"/>
    <property type="evidence" value="ECO:0007669"/>
    <property type="project" value="TreeGrafter"/>
</dbReference>
<dbReference type="InParanoid" id="A0A7R8UTG7"/>